<organism evidence="2 3">
    <name type="scientific">Alloalcanivorax xenomutans</name>
    <dbReference type="NCBI Taxonomy" id="1094342"/>
    <lineage>
        <taxon>Bacteria</taxon>
        <taxon>Pseudomonadati</taxon>
        <taxon>Pseudomonadota</taxon>
        <taxon>Gammaproteobacteria</taxon>
        <taxon>Oceanospirillales</taxon>
        <taxon>Alcanivoracaceae</taxon>
        <taxon>Alloalcanivorax</taxon>
    </lineage>
</organism>
<keyword evidence="3" id="KW-1185">Reference proteome</keyword>
<gene>
    <name evidence="2" type="ORF">LZG35_16565</name>
</gene>
<reference evidence="2" key="1">
    <citation type="submission" date="2022-01" db="EMBL/GenBank/DDBJ databases">
        <authorList>
            <person name="Karlyshev A.V."/>
            <person name="Jaspars M."/>
        </authorList>
    </citation>
    <scope>NUCLEOTIDE SEQUENCE</scope>
    <source>
        <strain evidence="2">AGSA3-2</strain>
    </source>
</reference>
<protein>
    <submittedName>
        <fullName evidence="2">DNA circularization N-terminal domain-containing protein</fullName>
    </submittedName>
</protein>
<proteinExistence type="predicted"/>
<dbReference type="EMBL" id="JAJVKT010000022">
    <property type="protein sequence ID" value="MCE7510254.1"/>
    <property type="molecule type" value="Genomic_DNA"/>
</dbReference>
<evidence type="ECO:0000313" key="3">
    <source>
        <dbReference type="Proteomes" id="UP001107961"/>
    </source>
</evidence>
<accession>A0A9Q3ZH21</accession>
<feature type="domain" description="DNA circulation N-terminal" evidence="1">
    <location>
        <begin position="9"/>
        <end position="94"/>
    </location>
</feature>
<sequence length="381" mass="41773">MTWRDEITDEGQFRSARFYVEEHGVTGGRRIGVHQYPGRDDIWPEDNGRRPRGYNVSAFVIGEDYVAARKALIDALEEPGEGRLRHPWLGTLQVVVDTYRLRETTRNGGTAEFAISFLPAGERQFPTEAPDTRVQVRDAASAVRAAIQTRFEAQYSTAGAPAWSIAAIRDRLTDLAVELRAGSGDLVDKITSPADLAKGLIDAVVGLYSTATASVSDLRRALDWGRLFPAITLNTPLRRQQARNESAIRDIAQVTGATSGAERLADTDFPSQQEAGEALEAITDVIDSVQSNTDPEGNPIDDTVYYSLQDLRAAVVADVRERGLRLPEVASYTPDATMPALLIAHHLYGDATREADIVTRNRLRHPGFVPGGQPLEVLRDV</sequence>
<comment type="caution">
    <text evidence="2">The sequence shown here is derived from an EMBL/GenBank/DDBJ whole genome shotgun (WGS) entry which is preliminary data.</text>
</comment>
<evidence type="ECO:0000259" key="1">
    <source>
        <dbReference type="Pfam" id="PF07157"/>
    </source>
</evidence>
<evidence type="ECO:0000313" key="2">
    <source>
        <dbReference type="EMBL" id="MCE7510254.1"/>
    </source>
</evidence>
<dbReference type="AlphaFoldDB" id="A0A9Q3ZH21"/>
<name>A0A9Q3ZH21_9GAMM</name>
<dbReference type="InterPro" id="IPR009826">
    <property type="entry name" value="DNA_circ_N"/>
</dbReference>
<dbReference type="Proteomes" id="UP001107961">
    <property type="component" value="Unassembled WGS sequence"/>
</dbReference>
<dbReference type="Pfam" id="PF07157">
    <property type="entry name" value="DNA_circ_N"/>
    <property type="match status" value="1"/>
</dbReference>
<dbReference type="RefSeq" id="WP_233926043.1">
    <property type="nucleotide sequence ID" value="NZ_JAJVKT010000022.1"/>
</dbReference>